<organism evidence="1 2">
    <name type="scientific">Nesidiocoris tenuis</name>
    <dbReference type="NCBI Taxonomy" id="355587"/>
    <lineage>
        <taxon>Eukaryota</taxon>
        <taxon>Metazoa</taxon>
        <taxon>Ecdysozoa</taxon>
        <taxon>Arthropoda</taxon>
        <taxon>Hexapoda</taxon>
        <taxon>Insecta</taxon>
        <taxon>Pterygota</taxon>
        <taxon>Neoptera</taxon>
        <taxon>Paraneoptera</taxon>
        <taxon>Hemiptera</taxon>
        <taxon>Heteroptera</taxon>
        <taxon>Panheteroptera</taxon>
        <taxon>Cimicomorpha</taxon>
        <taxon>Miridae</taxon>
        <taxon>Dicyphina</taxon>
        <taxon>Nesidiocoris</taxon>
    </lineage>
</organism>
<gene>
    <name evidence="1" type="ORF">NTEN_LOCUS22057</name>
</gene>
<name>A0A6H5HN21_9HEMI</name>
<keyword evidence="2" id="KW-1185">Reference proteome</keyword>
<evidence type="ECO:0000313" key="2">
    <source>
        <dbReference type="Proteomes" id="UP000479000"/>
    </source>
</evidence>
<accession>A0A6H5HN21</accession>
<proteinExistence type="predicted"/>
<protein>
    <submittedName>
        <fullName evidence="1">Uncharacterized protein</fullName>
    </submittedName>
</protein>
<reference evidence="1 2" key="1">
    <citation type="submission" date="2020-02" db="EMBL/GenBank/DDBJ databases">
        <authorList>
            <person name="Ferguson B K."/>
        </authorList>
    </citation>
    <scope>NUCLEOTIDE SEQUENCE [LARGE SCALE GENOMIC DNA]</scope>
</reference>
<dbReference type="EMBL" id="CADCXU010032277">
    <property type="protein sequence ID" value="CAB0018148.1"/>
    <property type="molecule type" value="Genomic_DNA"/>
</dbReference>
<dbReference type="Proteomes" id="UP000479000">
    <property type="component" value="Unassembled WGS sequence"/>
</dbReference>
<evidence type="ECO:0000313" key="1">
    <source>
        <dbReference type="EMBL" id="CAB0018148.1"/>
    </source>
</evidence>
<sequence length="98" mass="11188">MEVKRAMPPKTFVPRRCSILRNGPLRKKSTRTARAARSHSTRRPCGFVRTTSRWPPFNLGNHRWSLGQWTISRQPFLLSAPNHGSVCGLKMFDTANLV</sequence>
<dbReference type="AlphaFoldDB" id="A0A6H5HN21"/>